<accession>A0A8H5BHN6</accession>
<dbReference type="Proteomes" id="UP000541558">
    <property type="component" value="Unassembled WGS sequence"/>
</dbReference>
<evidence type="ECO:0000313" key="2">
    <source>
        <dbReference type="Proteomes" id="UP000541558"/>
    </source>
</evidence>
<organism evidence="1 2">
    <name type="scientific">Ephemerocybe angulata</name>
    <dbReference type="NCBI Taxonomy" id="980116"/>
    <lineage>
        <taxon>Eukaryota</taxon>
        <taxon>Fungi</taxon>
        <taxon>Dikarya</taxon>
        <taxon>Basidiomycota</taxon>
        <taxon>Agaricomycotina</taxon>
        <taxon>Agaricomycetes</taxon>
        <taxon>Agaricomycetidae</taxon>
        <taxon>Agaricales</taxon>
        <taxon>Agaricineae</taxon>
        <taxon>Psathyrellaceae</taxon>
        <taxon>Ephemerocybe</taxon>
    </lineage>
</organism>
<proteinExistence type="predicted"/>
<evidence type="ECO:0000313" key="1">
    <source>
        <dbReference type="EMBL" id="KAF5323316.1"/>
    </source>
</evidence>
<gene>
    <name evidence="1" type="ORF">D9611_005683</name>
</gene>
<sequence>MTEEGGWVKDNWLASVPIDPCVSALCIVSDSSKSNEVGAWLPIDHRGEEQAVSPRDLPSRVESDAWMTGYQVPTQQFREDSGNIEGIYHWKRQDEL</sequence>
<keyword evidence="2" id="KW-1185">Reference proteome</keyword>
<comment type="caution">
    <text evidence="1">The sequence shown here is derived from an EMBL/GenBank/DDBJ whole genome shotgun (WGS) entry which is preliminary data.</text>
</comment>
<dbReference type="EMBL" id="JAACJK010000166">
    <property type="protein sequence ID" value="KAF5323316.1"/>
    <property type="molecule type" value="Genomic_DNA"/>
</dbReference>
<name>A0A8H5BHN6_9AGAR</name>
<reference evidence="1 2" key="1">
    <citation type="journal article" date="2020" name="ISME J.">
        <title>Uncovering the hidden diversity of litter-decomposition mechanisms in mushroom-forming fungi.</title>
        <authorList>
            <person name="Floudas D."/>
            <person name="Bentzer J."/>
            <person name="Ahren D."/>
            <person name="Johansson T."/>
            <person name="Persson P."/>
            <person name="Tunlid A."/>
        </authorList>
    </citation>
    <scope>NUCLEOTIDE SEQUENCE [LARGE SCALE GENOMIC DNA]</scope>
    <source>
        <strain evidence="1 2">CBS 175.51</strain>
    </source>
</reference>
<protein>
    <submittedName>
        <fullName evidence="1">Uncharacterized protein</fullName>
    </submittedName>
</protein>
<dbReference type="AlphaFoldDB" id="A0A8H5BHN6"/>